<evidence type="ECO:0000313" key="10">
    <source>
        <dbReference type="Proteomes" id="UP000595564"/>
    </source>
</evidence>
<keyword evidence="10" id="KW-1185">Reference proteome</keyword>
<dbReference type="AlphaFoldDB" id="A0A7R6PPA6"/>
<dbReference type="InterPro" id="IPR045061">
    <property type="entry name" value="FtsZ/CetZ"/>
</dbReference>
<keyword evidence="4 6" id="KW-0131">Cell cycle</keyword>
<dbReference type="SMART" id="SM00865">
    <property type="entry name" value="Tubulin_C"/>
    <property type="match status" value="1"/>
</dbReference>
<dbReference type="InterPro" id="IPR000158">
    <property type="entry name" value="Cell_div_FtsZ"/>
</dbReference>
<comment type="similarity">
    <text evidence="1 4 6">Belongs to the FtsZ family.</text>
</comment>
<comment type="function">
    <text evidence="4 6">Essential cell division protein that forms a contractile ring structure (Z ring) at the future cell division site. The regulation of the ring assembly controls the timing and the location of cell division. One of the functions of the FtsZ ring is to recruit other cell division proteins to the septum to produce a new cell wall between the dividing cells. Binds GTP and shows GTPase activity.</text>
</comment>
<keyword evidence="4" id="KW-0963">Cytoplasm</keyword>
<dbReference type="SMART" id="SM00864">
    <property type="entry name" value="Tubulin"/>
    <property type="match status" value="1"/>
</dbReference>
<dbReference type="GO" id="GO:0000917">
    <property type="term" value="P:division septum assembly"/>
    <property type="evidence" value="ECO:0007669"/>
    <property type="project" value="UniProtKB-KW"/>
</dbReference>
<keyword evidence="4 6" id="KW-0132">Cell division</keyword>
<feature type="binding site" evidence="4">
    <location>
        <position position="190"/>
    </location>
    <ligand>
        <name>GTP</name>
        <dbReference type="ChEBI" id="CHEBI:37565"/>
    </ligand>
</feature>
<name>A0A7R6PPA6_9BACT</name>
<evidence type="ECO:0000256" key="3">
    <source>
        <dbReference type="ARBA" id="ARBA00023134"/>
    </source>
</evidence>
<dbReference type="RefSeq" id="WP_201327100.1">
    <property type="nucleotide sequence ID" value="NZ_AP017470.1"/>
</dbReference>
<sequence>MTPEFIIEEAETLFPKIKVIGVGGGGCNTINRMIESNIQNVEFIAVNTDYQSLLTSKAKVKIQIGKNLTQGLGAGSNPEIARQAALEDKDKLKSIISGAHMLFITAGLGGGTGTGAAPVIAEIAKELGILSVAIVTQPFYSERTFRYKNFLRGFNELKEHVDSMIILKNDKIKEIFDPNVPISTAYREIDSVLEKALRGIVDMLFKPGVENIDFADVKTIFEYKGFALLGLGKASGSDRAILAFEEARQSPLLETYPLAQAKGLIMNITYGTGDNELTLKEHDAILKAAHDALGTNVNVNFIKGMVQDEEVGDELRITIIATGYDYSSFKPLPEEELSKMIDHSFIDDSFVLKSNDLQMDDNSEEELLDDGSDESLILTGTMPEIDNSDFESPSVSSISKNSSKRYESVNYPLKEIAESFIKNSNIPFPFSMDGGTDTTHLDNLKNVPAFVRAYIKLQEEFKERDYV</sequence>
<dbReference type="InterPro" id="IPR008280">
    <property type="entry name" value="Tub_FtsZ_C"/>
</dbReference>
<dbReference type="PANTHER" id="PTHR30314:SF3">
    <property type="entry name" value="MITOCHONDRIAL DIVISION PROTEIN FSZA"/>
    <property type="match status" value="1"/>
</dbReference>
<keyword evidence="4 6" id="KW-0717">Septation</keyword>
<evidence type="ECO:0000259" key="7">
    <source>
        <dbReference type="SMART" id="SM00864"/>
    </source>
</evidence>
<dbReference type="PANTHER" id="PTHR30314">
    <property type="entry name" value="CELL DIVISION PROTEIN FTSZ-RELATED"/>
    <property type="match status" value="1"/>
</dbReference>
<dbReference type="FunFam" id="3.40.50.1440:FF:000001">
    <property type="entry name" value="Cell division protein FtsZ"/>
    <property type="match status" value="1"/>
</dbReference>
<keyword evidence="3 4" id="KW-0342">GTP-binding</keyword>
<evidence type="ECO:0000259" key="8">
    <source>
        <dbReference type="SMART" id="SM00865"/>
    </source>
</evidence>
<dbReference type="InterPro" id="IPR020805">
    <property type="entry name" value="Cell_div_FtsZ_CS"/>
</dbReference>
<dbReference type="InterPro" id="IPR018316">
    <property type="entry name" value="Tubulin/FtsZ_2-layer-sand-dom"/>
</dbReference>
<evidence type="ECO:0000256" key="5">
    <source>
        <dbReference type="NCBIfam" id="TIGR00065"/>
    </source>
</evidence>
<dbReference type="SUPFAM" id="SSF55307">
    <property type="entry name" value="Tubulin C-terminal domain-like"/>
    <property type="match status" value="1"/>
</dbReference>
<dbReference type="PRINTS" id="PR00423">
    <property type="entry name" value="CELLDVISFTSZ"/>
</dbReference>
<feature type="binding site" evidence="4">
    <location>
        <begin position="24"/>
        <end position="28"/>
    </location>
    <ligand>
        <name>GTP</name>
        <dbReference type="ChEBI" id="CHEBI:37565"/>
    </ligand>
</feature>
<dbReference type="Proteomes" id="UP000595564">
    <property type="component" value="Chromosome"/>
</dbReference>
<dbReference type="Pfam" id="PF12327">
    <property type="entry name" value="FtsZ_C"/>
    <property type="match status" value="1"/>
</dbReference>
<comment type="subcellular location">
    <subcellularLocation>
        <location evidence="4">Cytoplasm</location>
    </subcellularLocation>
    <text evidence="4">Assembles at midcell at the inner surface of the cytoplasmic membrane.</text>
</comment>
<comment type="subunit">
    <text evidence="4">Homodimer. Polymerizes to form a dynamic ring structure in a strictly GTP-dependent manner. Interacts directly with several other division proteins.</text>
</comment>
<reference evidence="9 10" key="1">
    <citation type="journal article" date="2012" name="Extremophiles">
        <title>Thermotomaculum hydrothermale gen. nov., sp. nov., a novel heterotrophic thermophile within the phylum Acidobacteria from a deep-sea hydrothermal vent chimney in the Southern Okinawa Trough.</title>
        <authorList>
            <person name="Izumi H."/>
            <person name="Nunoura T."/>
            <person name="Miyazaki M."/>
            <person name="Mino S."/>
            <person name="Toki T."/>
            <person name="Takai K."/>
            <person name="Sako Y."/>
            <person name="Sawabe T."/>
            <person name="Nakagawa S."/>
        </authorList>
    </citation>
    <scope>NUCLEOTIDE SEQUENCE [LARGE SCALE GENOMIC DNA]</scope>
    <source>
        <strain evidence="9 10">AC55</strain>
    </source>
</reference>
<feature type="binding site" evidence="4">
    <location>
        <position position="146"/>
    </location>
    <ligand>
        <name>GTP</name>
        <dbReference type="ChEBI" id="CHEBI:37565"/>
    </ligand>
</feature>
<dbReference type="GO" id="GO:0005525">
    <property type="term" value="F:GTP binding"/>
    <property type="evidence" value="ECO:0007669"/>
    <property type="project" value="UniProtKB-UniRule"/>
</dbReference>
<dbReference type="InterPro" id="IPR003008">
    <property type="entry name" value="Tubulin_FtsZ_GTPase"/>
</dbReference>
<evidence type="ECO:0000256" key="6">
    <source>
        <dbReference type="RuleBase" id="RU000631"/>
    </source>
</evidence>
<protein>
    <recommendedName>
        <fullName evidence="4 5">Cell division protein FtsZ</fullName>
    </recommendedName>
</protein>
<dbReference type="GO" id="GO:0003924">
    <property type="term" value="F:GTPase activity"/>
    <property type="evidence" value="ECO:0007669"/>
    <property type="project" value="UniProtKB-UniRule"/>
</dbReference>
<dbReference type="GO" id="GO:0005737">
    <property type="term" value="C:cytoplasm"/>
    <property type="evidence" value="ECO:0007669"/>
    <property type="project" value="UniProtKB-SubCell"/>
</dbReference>
<accession>A0A7R6PPA6</accession>
<dbReference type="InterPro" id="IPR024757">
    <property type="entry name" value="FtsZ_C"/>
</dbReference>
<dbReference type="Gene3D" id="3.40.50.1440">
    <property type="entry name" value="Tubulin/FtsZ, GTPase domain"/>
    <property type="match status" value="1"/>
</dbReference>
<dbReference type="GO" id="GO:0043093">
    <property type="term" value="P:FtsZ-dependent cytokinesis"/>
    <property type="evidence" value="ECO:0007669"/>
    <property type="project" value="UniProtKB-UniRule"/>
</dbReference>
<feature type="domain" description="Tubulin/FtsZ GTPase" evidence="7">
    <location>
        <begin position="16"/>
        <end position="208"/>
    </location>
</feature>
<dbReference type="InterPro" id="IPR036525">
    <property type="entry name" value="Tubulin/FtsZ_GTPase_sf"/>
</dbReference>
<proteinExistence type="inferred from homology"/>
<dbReference type="KEGG" id="thyd:TTHT_1279"/>
<dbReference type="EMBL" id="AP017470">
    <property type="protein sequence ID" value="BBB32796.1"/>
    <property type="molecule type" value="Genomic_DNA"/>
</dbReference>
<evidence type="ECO:0000256" key="2">
    <source>
        <dbReference type="ARBA" id="ARBA00022741"/>
    </source>
</evidence>
<feature type="binding site" evidence="4">
    <location>
        <position position="142"/>
    </location>
    <ligand>
        <name>GTP</name>
        <dbReference type="ChEBI" id="CHEBI:37565"/>
    </ligand>
</feature>
<keyword evidence="2 4" id="KW-0547">Nucleotide-binding</keyword>
<dbReference type="SUPFAM" id="SSF52490">
    <property type="entry name" value="Tubulin nucleotide-binding domain-like"/>
    <property type="match status" value="1"/>
</dbReference>
<evidence type="ECO:0000256" key="4">
    <source>
        <dbReference type="HAMAP-Rule" id="MF_00909"/>
    </source>
</evidence>
<dbReference type="Pfam" id="PF00091">
    <property type="entry name" value="Tubulin"/>
    <property type="match status" value="1"/>
</dbReference>
<feature type="binding site" evidence="4">
    <location>
        <begin position="111"/>
        <end position="113"/>
    </location>
    <ligand>
        <name>GTP</name>
        <dbReference type="ChEBI" id="CHEBI:37565"/>
    </ligand>
</feature>
<dbReference type="GO" id="GO:0051258">
    <property type="term" value="P:protein polymerization"/>
    <property type="evidence" value="ECO:0007669"/>
    <property type="project" value="UniProtKB-UniRule"/>
</dbReference>
<dbReference type="PROSITE" id="PS01135">
    <property type="entry name" value="FTSZ_2"/>
    <property type="match status" value="1"/>
</dbReference>
<dbReference type="NCBIfam" id="TIGR00065">
    <property type="entry name" value="ftsZ"/>
    <property type="match status" value="1"/>
</dbReference>
<dbReference type="CDD" id="cd02201">
    <property type="entry name" value="FtsZ_type1"/>
    <property type="match status" value="1"/>
</dbReference>
<dbReference type="GO" id="GO:0032153">
    <property type="term" value="C:cell division site"/>
    <property type="evidence" value="ECO:0007669"/>
    <property type="project" value="UniProtKB-UniRule"/>
</dbReference>
<gene>
    <name evidence="4 9" type="primary">ftsZ</name>
    <name evidence="9" type="ORF">TTHT_1279</name>
</gene>
<evidence type="ECO:0000256" key="1">
    <source>
        <dbReference type="ARBA" id="ARBA00009690"/>
    </source>
</evidence>
<dbReference type="HAMAP" id="MF_00909">
    <property type="entry name" value="FtsZ"/>
    <property type="match status" value="1"/>
</dbReference>
<feature type="domain" description="Tubulin/FtsZ 2-layer sandwich" evidence="8">
    <location>
        <begin position="211"/>
        <end position="334"/>
    </location>
</feature>
<organism evidence="9 10">
    <name type="scientific">Thermotomaculum hydrothermale</name>
    <dbReference type="NCBI Taxonomy" id="981385"/>
    <lineage>
        <taxon>Bacteria</taxon>
        <taxon>Pseudomonadati</taxon>
        <taxon>Acidobacteriota</taxon>
        <taxon>Holophagae</taxon>
        <taxon>Thermotomaculales</taxon>
        <taxon>Thermotomaculaceae</taxon>
        <taxon>Thermotomaculum</taxon>
    </lineage>
</organism>
<evidence type="ECO:0000313" key="9">
    <source>
        <dbReference type="EMBL" id="BBB32796.1"/>
    </source>
</evidence>